<keyword evidence="4 6" id="KW-1133">Transmembrane helix</keyword>
<dbReference type="Pfam" id="PF09851">
    <property type="entry name" value="SHOCT"/>
    <property type="match status" value="1"/>
</dbReference>
<evidence type="ECO:0000256" key="4">
    <source>
        <dbReference type="ARBA" id="ARBA00022989"/>
    </source>
</evidence>
<feature type="domain" description="SHOCT" evidence="7">
    <location>
        <begin position="93"/>
        <end position="119"/>
    </location>
</feature>
<evidence type="ECO:0000259" key="7">
    <source>
        <dbReference type="Pfam" id="PF09851"/>
    </source>
</evidence>
<sequence length="121" mass="14119">MDWNFGDVLLAMLAFFFWFLFIWMFIAVFADLFRRDDVSGWGKAGWVVLVVLLPFIGILIYMIARPKMTEQDKRMLTELQEQQRRMAGYSAADEIDKLATLRDAGKITPEEFDRLKARAMA</sequence>
<evidence type="ECO:0000256" key="5">
    <source>
        <dbReference type="ARBA" id="ARBA00023136"/>
    </source>
</evidence>
<evidence type="ECO:0000256" key="1">
    <source>
        <dbReference type="ARBA" id="ARBA00004651"/>
    </source>
</evidence>
<evidence type="ECO:0000313" key="10">
    <source>
        <dbReference type="Proteomes" id="UP001500218"/>
    </source>
</evidence>
<organism evidence="9 10">
    <name type="scientific">Luedemannella flava</name>
    <dbReference type="NCBI Taxonomy" id="349316"/>
    <lineage>
        <taxon>Bacteria</taxon>
        <taxon>Bacillati</taxon>
        <taxon>Actinomycetota</taxon>
        <taxon>Actinomycetes</taxon>
        <taxon>Micromonosporales</taxon>
        <taxon>Micromonosporaceae</taxon>
        <taxon>Luedemannella</taxon>
    </lineage>
</organism>
<comment type="subcellular location">
    <subcellularLocation>
        <location evidence="1">Cell membrane</location>
        <topology evidence="1">Multi-pass membrane protein</topology>
    </subcellularLocation>
</comment>
<dbReference type="Pfam" id="PF13396">
    <property type="entry name" value="PLDc_N"/>
    <property type="match status" value="1"/>
</dbReference>
<comment type="caution">
    <text evidence="9">The sequence shown here is derived from an EMBL/GenBank/DDBJ whole genome shotgun (WGS) entry which is preliminary data.</text>
</comment>
<keyword evidence="10" id="KW-1185">Reference proteome</keyword>
<keyword evidence="3 6" id="KW-0812">Transmembrane</keyword>
<dbReference type="Proteomes" id="UP001500218">
    <property type="component" value="Unassembled WGS sequence"/>
</dbReference>
<gene>
    <name evidence="9" type="ORF">GCM10009682_03200</name>
</gene>
<evidence type="ECO:0000256" key="3">
    <source>
        <dbReference type="ARBA" id="ARBA00022692"/>
    </source>
</evidence>
<evidence type="ECO:0000256" key="2">
    <source>
        <dbReference type="ARBA" id="ARBA00022475"/>
    </source>
</evidence>
<dbReference type="InterPro" id="IPR027379">
    <property type="entry name" value="CLS_N"/>
</dbReference>
<dbReference type="EMBL" id="BAAALT010000003">
    <property type="protein sequence ID" value="GAA1784364.1"/>
    <property type="molecule type" value="Genomic_DNA"/>
</dbReference>
<feature type="domain" description="Cardiolipin synthase N-terminal" evidence="8">
    <location>
        <begin position="25"/>
        <end position="65"/>
    </location>
</feature>
<feature type="transmembrane region" description="Helical" evidence="6">
    <location>
        <begin position="9"/>
        <end position="32"/>
    </location>
</feature>
<keyword evidence="5 6" id="KW-0472">Membrane</keyword>
<accession>A0ABN2LDH3</accession>
<dbReference type="RefSeq" id="WP_344125363.1">
    <property type="nucleotide sequence ID" value="NZ_BAAALT010000003.1"/>
</dbReference>
<feature type="transmembrane region" description="Helical" evidence="6">
    <location>
        <begin position="44"/>
        <end position="64"/>
    </location>
</feature>
<protein>
    <submittedName>
        <fullName evidence="9">SHOCT domain-containing protein</fullName>
    </submittedName>
</protein>
<name>A0ABN2LDH3_9ACTN</name>
<dbReference type="InterPro" id="IPR018649">
    <property type="entry name" value="SHOCT"/>
</dbReference>
<reference evidence="9 10" key="1">
    <citation type="journal article" date="2019" name="Int. J. Syst. Evol. Microbiol.">
        <title>The Global Catalogue of Microorganisms (GCM) 10K type strain sequencing project: providing services to taxonomists for standard genome sequencing and annotation.</title>
        <authorList>
            <consortium name="The Broad Institute Genomics Platform"/>
            <consortium name="The Broad Institute Genome Sequencing Center for Infectious Disease"/>
            <person name="Wu L."/>
            <person name="Ma J."/>
        </authorList>
    </citation>
    <scope>NUCLEOTIDE SEQUENCE [LARGE SCALE GENOMIC DNA]</scope>
    <source>
        <strain evidence="9 10">JCM 13250</strain>
    </source>
</reference>
<evidence type="ECO:0000256" key="6">
    <source>
        <dbReference type="SAM" id="Phobius"/>
    </source>
</evidence>
<proteinExistence type="predicted"/>
<evidence type="ECO:0000259" key="8">
    <source>
        <dbReference type="Pfam" id="PF13396"/>
    </source>
</evidence>
<evidence type="ECO:0000313" key="9">
    <source>
        <dbReference type="EMBL" id="GAA1784364.1"/>
    </source>
</evidence>
<keyword evidence="2" id="KW-1003">Cell membrane</keyword>